<dbReference type="AlphaFoldDB" id="A0AAD6I9L8"/>
<accession>A0AAD6I9L8</accession>
<dbReference type="InterPro" id="IPR036291">
    <property type="entry name" value="NAD(P)-bd_dom_sf"/>
</dbReference>
<evidence type="ECO:0000313" key="2">
    <source>
        <dbReference type="EMBL" id="KAJ6038467.1"/>
    </source>
</evidence>
<sequence length="106" mass="11778">MNLTTYGHCLVAVFVGGTSGIGDSTARAFAQHRLFRIYLVGRNKEQASKISQDIHGHNLHADMIFLNKDVSRLRAVDEVCQEIKVKEKEVDLLFLSTGISKGGEFE</sequence>
<dbReference type="Proteomes" id="UP001219568">
    <property type="component" value="Unassembled WGS sequence"/>
</dbReference>
<name>A0AAD6I9L8_PENCN</name>
<reference evidence="2" key="2">
    <citation type="submission" date="2023-01" db="EMBL/GenBank/DDBJ databases">
        <authorList>
            <person name="Petersen C."/>
        </authorList>
    </citation>
    <scope>NUCLEOTIDE SEQUENCE</scope>
    <source>
        <strain evidence="2">IBT 15450</strain>
    </source>
</reference>
<dbReference type="SUPFAM" id="SSF51735">
    <property type="entry name" value="NAD(P)-binding Rossmann-fold domains"/>
    <property type="match status" value="1"/>
</dbReference>
<dbReference type="InterPro" id="IPR002347">
    <property type="entry name" value="SDR_fam"/>
</dbReference>
<dbReference type="PANTHER" id="PTHR47534">
    <property type="entry name" value="YALI0E05731P"/>
    <property type="match status" value="1"/>
</dbReference>
<keyword evidence="3" id="KW-1185">Reference proteome</keyword>
<dbReference type="Pfam" id="PF00106">
    <property type="entry name" value="adh_short"/>
    <property type="match status" value="1"/>
</dbReference>
<protein>
    <submittedName>
        <fullName evidence="2">Uncharacterized protein</fullName>
    </submittedName>
</protein>
<organism evidence="2 3">
    <name type="scientific">Penicillium canescens</name>
    <dbReference type="NCBI Taxonomy" id="5083"/>
    <lineage>
        <taxon>Eukaryota</taxon>
        <taxon>Fungi</taxon>
        <taxon>Dikarya</taxon>
        <taxon>Ascomycota</taxon>
        <taxon>Pezizomycotina</taxon>
        <taxon>Eurotiomycetes</taxon>
        <taxon>Eurotiomycetidae</taxon>
        <taxon>Eurotiales</taxon>
        <taxon>Aspergillaceae</taxon>
        <taxon>Penicillium</taxon>
    </lineage>
</organism>
<dbReference type="GO" id="GO:0016491">
    <property type="term" value="F:oxidoreductase activity"/>
    <property type="evidence" value="ECO:0007669"/>
    <property type="project" value="UniProtKB-KW"/>
</dbReference>
<dbReference type="EMBL" id="JAQJZL010000009">
    <property type="protein sequence ID" value="KAJ6038467.1"/>
    <property type="molecule type" value="Genomic_DNA"/>
</dbReference>
<dbReference type="InterPro" id="IPR052228">
    <property type="entry name" value="Sec_Metab_Biosynth_Oxidored"/>
</dbReference>
<dbReference type="PANTHER" id="PTHR47534:SF3">
    <property type="entry name" value="ALCOHOL DEHYDROGENASE-LIKE C-TERMINAL DOMAIN-CONTAINING PROTEIN"/>
    <property type="match status" value="1"/>
</dbReference>
<comment type="caution">
    <text evidence="2">The sequence shown here is derived from an EMBL/GenBank/DDBJ whole genome shotgun (WGS) entry which is preliminary data.</text>
</comment>
<proteinExistence type="predicted"/>
<gene>
    <name evidence="2" type="ORF">N7460_008238</name>
</gene>
<dbReference type="Gene3D" id="3.40.50.720">
    <property type="entry name" value="NAD(P)-binding Rossmann-like Domain"/>
    <property type="match status" value="1"/>
</dbReference>
<evidence type="ECO:0000256" key="1">
    <source>
        <dbReference type="ARBA" id="ARBA00023002"/>
    </source>
</evidence>
<reference evidence="2" key="1">
    <citation type="journal article" date="2023" name="IMA Fungus">
        <title>Comparative genomic study of the Penicillium genus elucidates a diverse pangenome and 15 lateral gene transfer events.</title>
        <authorList>
            <person name="Petersen C."/>
            <person name="Sorensen T."/>
            <person name="Nielsen M.R."/>
            <person name="Sondergaard T.E."/>
            <person name="Sorensen J.L."/>
            <person name="Fitzpatrick D.A."/>
            <person name="Frisvad J.C."/>
            <person name="Nielsen K.L."/>
        </authorList>
    </citation>
    <scope>NUCLEOTIDE SEQUENCE</scope>
    <source>
        <strain evidence="2">IBT 15450</strain>
    </source>
</reference>
<keyword evidence="1" id="KW-0560">Oxidoreductase</keyword>
<evidence type="ECO:0000313" key="3">
    <source>
        <dbReference type="Proteomes" id="UP001219568"/>
    </source>
</evidence>